<gene>
    <name evidence="2" type="ORF">SAMN02745716_1292</name>
</gene>
<dbReference type="RefSeq" id="WP_093117483.1">
    <property type="nucleotide sequence ID" value="NZ_FNWJ01000002.1"/>
</dbReference>
<feature type="compositionally biased region" description="Gly residues" evidence="1">
    <location>
        <begin position="72"/>
        <end position="86"/>
    </location>
</feature>
<evidence type="ECO:0000313" key="3">
    <source>
        <dbReference type="Proteomes" id="UP000222056"/>
    </source>
</evidence>
<feature type="region of interest" description="Disordered" evidence="1">
    <location>
        <begin position="72"/>
        <end position="93"/>
    </location>
</feature>
<proteinExistence type="predicted"/>
<reference evidence="3" key="1">
    <citation type="submission" date="2016-10" db="EMBL/GenBank/DDBJ databases">
        <authorList>
            <person name="Varghese N."/>
            <person name="Submissions S."/>
        </authorList>
    </citation>
    <scope>NUCLEOTIDE SEQUENCE [LARGE SCALE GENOMIC DNA]</scope>
    <source>
        <strain evidence="3">ATCC 35263</strain>
    </source>
</reference>
<dbReference type="EMBL" id="FNWJ01000002">
    <property type="protein sequence ID" value="SEH13740.1"/>
    <property type="molecule type" value="Genomic_DNA"/>
</dbReference>
<protein>
    <submittedName>
        <fullName evidence="2">Uncharacterized protein</fullName>
    </submittedName>
</protein>
<evidence type="ECO:0000313" key="2">
    <source>
        <dbReference type="EMBL" id="SEH13740.1"/>
    </source>
</evidence>
<dbReference type="AlphaFoldDB" id="A0A1H6FTZ2"/>
<organism evidence="2 3">
    <name type="scientific">Thermoleophilum album</name>
    <dbReference type="NCBI Taxonomy" id="29539"/>
    <lineage>
        <taxon>Bacteria</taxon>
        <taxon>Bacillati</taxon>
        <taxon>Actinomycetota</taxon>
        <taxon>Thermoleophilia</taxon>
        <taxon>Thermoleophilales</taxon>
        <taxon>Thermoleophilaceae</taxon>
        <taxon>Thermoleophilum</taxon>
    </lineage>
</organism>
<sequence>MALNPASWTLTRAAELAGGIGAMLRRAQLEREPRVTIVASNGARRVLTEGERGYDRALEVAEAMIAVIAKGGDAGGGEQRPAGGAGAAEAERR</sequence>
<evidence type="ECO:0000256" key="1">
    <source>
        <dbReference type="SAM" id="MobiDB-lite"/>
    </source>
</evidence>
<keyword evidence="3" id="KW-1185">Reference proteome</keyword>
<dbReference type="STRING" id="29539.SAMN02745716_1292"/>
<accession>A0A1H6FTZ2</accession>
<name>A0A1H6FTZ2_THEAL</name>
<dbReference type="Proteomes" id="UP000222056">
    <property type="component" value="Unassembled WGS sequence"/>
</dbReference>